<dbReference type="AlphaFoldDB" id="A0A7J6WD76"/>
<organism evidence="6 7">
    <name type="scientific">Thalictrum thalictroides</name>
    <name type="common">Rue-anemone</name>
    <name type="synonym">Anemone thalictroides</name>
    <dbReference type="NCBI Taxonomy" id="46969"/>
    <lineage>
        <taxon>Eukaryota</taxon>
        <taxon>Viridiplantae</taxon>
        <taxon>Streptophyta</taxon>
        <taxon>Embryophyta</taxon>
        <taxon>Tracheophyta</taxon>
        <taxon>Spermatophyta</taxon>
        <taxon>Magnoliopsida</taxon>
        <taxon>Ranunculales</taxon>
        <taxon>Ranunculaceae</taxon>
        <taxon>Thalictroideae</taxon>
        <taxon>Thalictrum</taxon>
    </lineage>
</organism>
<feature type="region of interest" description="Disordered" evidence="3">
    <location>
        <begin position="130"/>
        <end position="197"/>
    </location>
</feature>
<dbReference type="PROSITE" id="PS51485">
    <property type="entry name" value="PHYTOCYANIN"/>
    <property type="match status" value="1"/>
</dbReference>
<evidence type="ECO:0000313" key="6">
    <source>
        <dbReference type="EMBL" id="KAF5194540.1"/>
    </source>
</evidence>
<accession>A0A7J6WD76</accession>
<dbReference type="Pfam" id="PF02298">
    <property type="entry name" value="Cu_bind_like"/>
    <property type="match status" value="1"/>
</dbReference>
<keyword evidence="1" id="KW-1015">Disulfide bond</keyword>
<dbReference type="FunFam" id="2.60.40.420:FF:000034">
    <property type="entry name" value="Cupredoxin superfamily protein"/>
    <property type="match status" value="1"/>
</dbReference>
<sequence length="252" mass="26429">MAHYFGLIGCVIVLVALLEGAAAQTTHIVLDNRGWIIPLPEGASVYTNWAATKTFMVGDTLVFNFGDNEHDVAEVTKMAFEACNTTNTIGPILLKAPVNITLTRPGQHYYICTFSQHCSLGQKLAINVSGSPSTAPAPPTPTSSGPTAAEGPTAGCPPETTGPTAAHTPFMPPETSTDPTTAGGPTTTTSTIPPDSASVVATSTSKFLVMQWLAEDRDDYFSVSTSFLIGQSSGQKVEDNLAGNRVALNLRK</sequence>
<dbReference type="PANTHER" id="PTHR33021:SF325">
    <property type="entry name" value="PHYTOCYANIN DOMAIN-CONTAINING PROTEIN"/>
    <property type="match status" value="1"/>
</dbReference>
<evidence type="ECO:0000256" key="4">
    <source>
        <dbReference type="SAM" id="SignalP"/>
    </source>
</evidence>
<feature type="chain" id="PRO_5029845709" evidence="4">
    <location>
        <begin position="24"/>
        <end position="252"/>
    </location>
</feature>
<gene>
    <name evidence="6" type="ORF">FRX31_015870</name>
</gene>
<feature type="domain" description="Phytocyanin" evidence="5">
    <location>
        <begin position="25"/>
        <end position="130"/>
    </location>
</feature>
<evidence type="ECO:0000256" key="1">
    <source>
        <dbReference type="ARBA" id="ARBA00023157"/>
    </source>
</evidence>
<dbReference type="SUPFAM" id="SSF49503">
    <property type="entry name" value="Cupredoxins"/>
    <property type="match status" value="1"/>
</dbReference>
<dbReference type="GO" id="GO:0009055">
    <property type="term" value="F:electron transfer activity"/>
    <property type="evidence" value="ECO:0007669"/>
    <property type="project" value="InterPro"/>
</dbReference>
<evidence type="ECO:0000256" key="3">
    <source>
        <dbReference type="SAM" id="MobiDB-lite"/>
    </source>
</evidence>
<feature type="compositionally biased region" description="Low complexity" evidence="3">
    <location>
        <begin position="175"/>
        <end position="197"/>
    </location>
</feature>
<evidence type="ECO:0000313" key="7">
    <source>
        <dbReference type="Proteomes" id="UP000554482"/>
    </source>
</evidence>
<comment type="caution">
    <text evidence="6">The sequence shown here is derived from an EMBL/GenBank/DDBJ whole genome shotgun (WGS) entry which is preliminary data.</text>
</comment>
<evidence type="ECO:0000259" key="5">
    <source>
        <dbReference type="PROSITE" id="PS51485"/>
    </source>
</evidence>
<keyword evidence="7" id="KW-1185">Reference proteome</keyword>
<reference evidence="6 7" key="1">
    <citation type="submission" date="2020-06" db="EMBL/GenBank/DDBJ databases">
        <title>Transcriptomic and genomic resources for Thalictrum thalictroides and T. hernandezii: Facilitating candidate gene discovery in an emerging model plant lineage.</title>
        <authorList>
            <person name="Arias T."/>
            <person name="Riano-Pachon D.M."/>
            <person name="Di Stilio V.S."/>
        </authorList>
    </citation>
    <scope>NUCLEOTIDE SEQUENCE [LARGE SCALE GENOMIC DNA]</scope>
    <source>
        <strain evidence="7">cv. WT478/WT964</strain>
        <tissue evidence="6">Leaves</tissue>
    </source>
</reference>
<evidence type="ECO:0000256" key="2">
    <source>
        <dbReference type="ARBA" id="ARBA00023180"/>
    </source>
</evidence>
<dbReference type="PANTHER" id="PTHR33021">
    <property type="entry name" value="BLUE COPPER PROTEIN"/>
    <property type="match status" value="1"/>
</dbReference>
<keyword evidence="2" id="KW-0325">Glycoprotein</keyword>
<dbReference type="Proteomes" id="UP000554482">
    <property type="component" value="Unassembled WGS sequence"/>
</dbReference>
<dbReference type="EMBL" id="JABWDY010018583">
    <property type="protein sequence ID" value="KAF5194540.1"/>
    <property type="molecule type" value="Genomic_DNA"/>
</dbReference>
<keyword evidence="4" id="KW-0732">Signal</keyword>
<dbReference type="Gene3D" id="2.60.40.420">
    <property type="entry name" value="Cupredoxins - blue copper proteins"/>
    <property type="match status" value="1"/>
</dbReference>
<dbReference type="InterPro" id="IPR008972">
    <property type="entry name" value="Cupredoxin"/>
</dbReference>
<name>A0A7J6WD76_THATH</name>
<dbReference type="InterPro" id="IPR003245">
    <property type="entry name" value="Phytocyanin_dom"/>
</dbReference>
<proteinExistence type="predicted"/>
<dbReference type="OrthoDB" id="5421909at2759"/>
<feature type="signal peptide" evidence="4">
    <location>
        <begin position="1"/>
        <end position="23"/>
    </location>
</feature>
<protein>
    <submittedName>
        <fullName evidence="6">Uclacyanin</fullName>
    </submittedName>
</protein>
<dbReference type="GO" id="GO:0005886">
    <property type="term" value="C:plasma membrane"/>
    <property type="evidence" value="ECO:0007669"/>
    <property type="project" value="TreeGrafter"/>
</dbReference>
<dbReference type="InterPro" id="IPR039391">
    <property type="entry name" value="Phytocyanin-like"/>
</dbReference>